<accession>A0A9D0Z371</accession>
<dbReference type="InterPro" id="IPR013216">
    <property type="entry name" value="Methyltransf_11"/>
</dbReference>
<name>A0A9D0Z371_9FIRM</name>
<gene>
    <name evidence="2" type="ORF">IAB74_06415</name>
</gene>
<dbReference type="AlphaFoldDB" id="A0A9D0Z371"/>
<organism evidence="2 3">
    <name type="scientific">Candidatus Faecousia excrementigallinarum</name>
    <dbReference type="NCBI Taxonomy" id="2840806"/>
    <lineage>
        <taxon>Bacteria</taxon>
        <taxon>Bacillati</taxon>
        <taxon>Bacillota</taxon>
        <taxon>Clostridia</taxon>
        <taxon>Eubacteriales</taxon>
        <taxon>Oscillospiraceae</taxon>
        <taxon>Faecousia</taxon>
    </lineage>
</organism>
<proteinExistence type="predicted"/>
<dbReference type="GO" id="GO:0032259">
    <property type="term" value="P:methylation"/>
    <property type="evidence" value="ECO:0007669"/>
    <property type="project" value="UniProtKB-KW"/>
</dbReference>
<dbReference type="CDD" id="cd02440">
    <property type="entry name" value="AdoMet_MTases"/>
    <property type="match status" value="1"/>
</dbReference>
<dbReference type="SUPFAM" id="SSF53335">
    <property type="entry name" value="S-adenosyl-L-methionine-dependent methyltransferases"/>
    <property type="match status" value="1"/>
</dbReference>
<evidence type="ECO:0000313" key="3">
    <source>
        <dbReference type="Proteomes" id="UP000886796"/>
    </source>
</evidence>
<dbReference type="PANTHER" id="PTHR43591:SF24">
    <property type="entry name" value="2-METHOXY-6-POLYPRENYL-1,4-BENZOQUINOL METHYLASE, MITOCHONDRIAL"/>
    <property type="match status" value="1"/>
</dbReference>
<dbReference type="InterPro" id="IPR029063">
    <property type="entry name" value="SAM-dependent_MTases_sf"/>
</dbReference>
<reference evidence="2" key="1">
    <citation type="submission" date="2020-10" db="EMBL/GenBank/DDBJ databases">
        <authorList>
            <person name="Gilroy R."/>
        </authorList>
    </citation>
    <scope>NUCLEOTIDE SEQUENCE</scope>
    <source>
        <strain evidence="2">13361</strain>
    </source>
</reference>
<dbReference type="Proteomes" id="UP000886796">
    <property type="component" value="Unassembled WGS sequence"/>
</dbReference>
<dbReference type="EMBL" id="DVFK01000087">
    <property type="protein sequence ID" value="HIQ68123.1"/>
    <property type="molecule type" value="Genomic_DNA"/>
</dbReference>
<evidence type="ECO:0000313" key="2">
    <source>
        <dbReference type="EMBL" id="HIQ68123.1"/>
    </source>
</evidence>
<reference evidence="2" key="2">
    <citation type="journal article" date="2021" name="PeerJ">
        <title>Extensive microbial diversity within the chicken gut microbiome revealed by metagenomics and culture.</title>
        <authorList>
            <person name="Gilroy R."/>
            <person name="Ravi A."/>
            <person name="Getino M."/>
            <person name="Pursley I."/>
            <person name="Horton D.L."/>
            <person name="Alikhan N.F."/>
            <person name="Baker D."/>
            <person name="Gharbi K."/>
            <person name="Hall N."/>
            <person name="Watson M."/>
            <person name="Adriaenssens E.M."/>
            <person name="Foster-Nyarko E."/>
            <person name="Jarju S."/>
            <person name="Secka A."/>
            <person name="Antonio M."/>
            <person name="Oren A."/>
            <person name="Chaudhuri R.R."/>
            <person name="La Ragione R."/>
            <person name="Hildebrand F."/>
            <person name="Pallen M.J."/>
        </authorList>
    </citation>
    <scope>NUCLEOTIDE SEQUENCE</scope>
    <source>
        <strain evidence="2">13361</strain>
    </source>
</reference>
<feature type="domain" description="Methyltransferase type 11" evidence="1">
    <location>
        <begin position="61"/>
        <end position="155"/>
    </location>
</feature>
<evidence type="ECO:0000259" key="1">
    <source>
        <dbReference type="Pfam" id="PF08241"/>
    </source>
</evidence>
<dbReference type="PANTHER" id="PTHR43591">
    <property type="entry name" value="METHYLTRANSFERASE"/>
    <property type="match status" value="1"/>
</dbReference>
<dbReference type="GO" id="GO:0008757">
    <property type="term" value="F:S-adenosylmethionine-dependent methyltransferase activity"/>
    <property type="evidence" value="ECO:0007669"/>
    <property type="project" value="InterPro"/>
</dbReference>
<keyword evidence="2" id="KW-0489">Methyltransferase</keyword>
<dbReference type="Pfam" id="PF08241">
    <property type="entry name" value="Methyltransf_11"/>
    <property type="match status" value="1"/>
</dbReference>
<sequence>MKQFATYEEENIHYWTNRASGYSGVNQEELASNQKSVWRSVISRRIAARFPGKKPSQIRVLDVGTGPGFFAIILAEMGYQVTAVDYTATMLEEARRNAGALLKRIDFRQMNAEQLSFPAASFDVLVTRNLTWNLPHPEKAYAQWMEVLKPGGLLLNFDANWYRYLWDEEAKAAHALDRENLQASDVRDETAGTDVNAMEAIARQAPLSARNRPAWDLKVLRGLGMEAAADTEVWKQVWTKEERINNASTPMFLVEGWKGGGAPLTFGQ</sequence>
<dbReference type="Gene3D" id="3.40.50.150">
    <property type="entry name" value="Vaccinia Virus protein VP39"/>
    <property type="match status" value="1"/>
</dbReference>
<protein>
    <submittedName>
        <fullName evidence="2">Class I SAM-dependent methyltransferase</fullName>
    </submittedName>
</protein>
<comment type="caution">
    <text evidence="2">The sequence shown here is derived from an EMBL/GenBank/DDBJ whole genome shotgun (WGS) entry which is preliminary data.</text>
</comment>
<keyword evidence="2" id="KW-0808">Transferase</keyword>